<dbReference type="PANTHER" id="PTHR47332">
    <property type="entry name" value="SET DOMAIN-CONTAINING PROTEIN 5"/>
    <property type="match status" value="1"/>
</dbReference>
<keyword evidence="1" id="KW-0732">Signal</keyword>
<dbReference type="SMART" id="SM00317">
    <property type="entry name" value="SET"/>
    <property type="match status" value="1"/>
</dbReference>
<feature type="chain" id="PRO_5002236921" description="SET domain-containing protein" evidence="1">
    <location>
        <begin position="22"/>
        <end position="396"/>
    </location>
</feature>
<dbReference type="STRING" id="91928.A0A0D1YF30"/>
<dbReference type="Gene3D" id="2.170.270.10">
    <property type="entry name" value="SET domain"/>
    <property type="match status" value="1"/>
</dbReference>
<dbReference type="Gene3D" id="1.25.40.10">
    <property type="entry name" value="Tetratricopeptide repeat domain"/>
    <property type="match status" value="1"/>
</dbReference>
<dbReference type="Pfam" id="PF00856">
    <property type="entry name" value="SET"/>
    <property type="match status" value="1"/>
</dbReference>
<dbReference type="Proteomes" id="UP000053328">
    <property type="component" value="Unassembled WGS sequence"/>
</dbReference>
<feature type="domain" description="SET" evidence="2">
    <location>
        <begin position="109"/>
        <end position="254"/>
    </location>
</feature>
<dbReference type="InterPro" id="IPR053185">
    <property type="entry name" value="SET_domain_protein"/>
</dbReference>
<protein>
    <recommendedName>
        <fullName evidence="2">SET domain-containing protein</fullName>
    </recommendedName>
</protein>
<proteinExistence type="predicted"/>
<name>A0A0D1YF30_9EURO</name>
<dbReference type="GeneID" id="27335955"/>
<feature type="signal peptide" evidence="1">
    <location>
        <begin position="1"/>
        <end position="21"/>
    </location>
</feature>
<dbReference type="EMBL" id="KN847497">
    <property type="protein sequence ID" value="KIW13681.1"/>
    <property type="molecule type" value="Genomic_DNA"/>
</dbReference>
<evidence type="ECO:0000313" key="4">
    <source>
        <dbReference type="Proteomes" id="UP000053328"/>
    </source>
</evidence>
<evidence type="ECO:0000313" key="3">
    <source>
        <dbReference type="EMBL" id="KIW13681.1"/>
    </source>
</evidence>
<reference evidence="3 4" key="1">
    <citation type="submission" date="2015-01" db="EMBL/GenBank/DDBJ databases">
        <title>The Genome Sequence of Exophiala spinifera CBS89968.</title>
        <authorList>
            <consortium name="The Broad Institute Genomics Platform"/>
            <person name="Cuomo C."/>
            <person name="de Hoog S."/>
            <person name="Gorbushina A."/>
            <person name="Stielow B."/>
            <person name="Teixiera M."/>
            <person name="Abouelleil A."/>
            <person name="Chapman S.B."/>
            <person name="Priest M."/>
            <person name="Young S.K."/>
            <person name="Wortman J."/>
            <person name="Nusbaum C."/>
            <person name="Birren B."/>
        </authorList>
    </citation>
    <scope>NUCLEOTIDE SEQUENCE [LARGE SCALE GENOMIC DNA]</scope>
    <source>
        <strain evidence="3 4">CBS 89968</strain>
    </source>
</reference>
<dbReference type="VEuPathDB" id="FungiDB:PV08_08872"/>
<dbReference type="RefSeq" id="XP_016233897.1">
    <property type="nucleotide sequence ID" value="XM_016383194.1"/>
</dbReference>
<accession>A0A0D1YF30</accession>
<evidence type="ECO:0000259" key="2">
    <source>
        <dbReference type="PROSITE" id="PS50280"/>
    </source>
</evidence>
<dbReference type="SUPFAM" id="SSF82199">
    <property type="entry name" value="SET domain"/>
    <property type="match status" value="1"/>
</dbReference>
<organism evidence="3 4">
    <name type="scientific">Exophiala spinifera</name>
    <dbReference type="NCBI Taxonomy" id="91928"/>
    <lineage>
        <taxon>Eukaryota</taxon>
        <taxon>Fungi</taxon>
        <taxon>Dikarya</taxon>
        <taxon>Ascomycota</taxon>
        <taxon>Pezizomycotina</taxon>
        <taxon>Eurotiomycetes</taxon>
        <taxon>Chaetothyriomycetidae</taxon>
        <taxon>Chaetothyriales</taxon>
        <taxon>Herpotrichiellaceae</taxon>
        <taxon>Exophiala</taxon>
    </lineage>
</organism>
<dbReference type="InterPro" id="IPR001214">
    <property type="entry name" value="SET_dom"/>
</dbReference>
<dbReference type="InterPro" id="IPR046341">
    <property type="entry name" value="SET_dom_sf"/>
</dbReference>
<dbReference type="PANTHER" id="PTHR47332:SF6">
    <property type="entry name" value="SET DOMAIN-CONTAINING PROTEIN"/>
    <property type="match status" value="1"/>
</dbReference>
<dbReference type="CDD" id="cd20071">
    <property type="entry name" value="SET_SMYD"/>
    <property type="match status" value="1"/>
</dbReference>
<gene>
    <name evidence="3" type="ORF">PV08_08872</name>
</gene>
<sequence length="396" mass="44322">MTPELVLSILPLFYLLSSSFAQEQNESITTSATTESFHPWSYAPICTEHFEALGGPLCVYTNATFANGRGISIFTTPSISESFAAQLPFHDDNVLAEHGINDPRGEEARPWYVTDLPGKGKGVLAKHELHRGDRIKAYTPYILVYMEGELTVDEREKWVKIGISQLPEASREHFFSLATIWNEEGYEVQDVIKANGFEMQVGGVMHIAVFPETSRLNHACGPNAQYFLEPGLLTHFVHASRDIAPDEEITVSYAPPLRFHETRQRYLKDHFHFTCDCSRCQSGEASDHALHQIDALQSSLGNWTPESTASVKKAEELIRLYKQQGLEGFLDTAYGYAALTYNAVGSVRGAKKYAKLAAQSAALKFGPSHKDVAVWKELEKNPQGHVSWMRRKANRL</sequence>
<dbReference type="AlphaFoldDB" id="A0A0D1YF30"/>
<dbReference type="PROSITE" id="PS50280">
    <property type="entry name" value="SET"/>
    <property type="match status" value="1"/>
</dbReference>
<dbReference type="OrthoDB" id="265717at2759"/>
<dbReference type="InterPro" id="IPR011990">
    <property type="entry name" value="TPR-like_helical_dom_sf"/>
</dbReference>
<dbReference type="HOGENOM" id="CLU_028281_6_1_1"/>
<keyword evidence="4" id="KW-1185">Reference proteome</keyword>
<evidence type="ECO:0000256" key="1">
    <source>
        <dbReference type="SAM" id="SignalP"/>
    </source>
</evidence>